<dbReference type="InterPro" id="IPR000683">
    <property type="entry name" value="Gfo/Idh/MocA-like_OxRdtase_N"/>
</dbReference>
<dbReference type="InterPro" id="IPR055170">
    <property type="entry name" value="GFO_IDH_MocA-like_dom"/>
</dbReference>
<keyword evidence="2" id="KW-0560">Oxidoreductase</keyword>
<dbReference type="Proteomes" id="UP000248706">
    <property type="component" value="Unassembled WGS sequence"/>
</dbReference>
<comment type="similarity">
    <text evidence="1">Belongs to the Gfo/Idh/MocA family.</text>
</comment>
<dbReference type="GO" id="GO:0000166">
    <property type="term" value="F:nucleotide binding"/>
    <property type="evidence" value="ECO:0007669"/>
    <property type="project" value="InterPro"/>
</dbReference>
<organism evidence="5 6">
    <name type="scientific">Thermogemmatispora tikiterensis</name>
    <dbReference type="NCBI Taxonomy" id="1825093"/>
    <lineage>
        <taxon>Bacteria</taxon>
        <taxon>Bacillati</taxon>
        <taxon>Chloroflexota</taxon>
        <taxon>Ktedonobacteria</taxon>
        <taxon>Thermogemmatisporales</taxon>
        <taxon>Thermogemmatisporaceae</taxon>
        <taxon>Thermogemmatispora</taxon>
    </lineage>
</organism>
<reference evidence="5 6" key="1">
    <citation type="submission" date="2016-08" db="EMBL/GenBank/DDBJ databases">
        <title>Analysis of Carbohydrate Active Enzymes in Thermogemmatispora T81 Reveals Carbohydrate Degradation Ability.</title>
        <authorList>
            <person name="Tomazini A."/>
            <person name="Lal S."/>
            <person name="Stott M."/>
            <person name="Henrissat B."/>
            <person name="Polikarpov I."/>
            <person name="Sparling R."/>
            <person name="Levin D.B."/>
        </authorList>
    </citation>
    <scope>NUCLEOTIDE SEQUENCE [LARGE SCALE GENOMIC DNA]</scope>
    <source>
        <strain evidence="5 6">T81</strain>
    </source>
</reference>
<dbReference type="GO" id="GO:0006740">
    <property type="term" value="P:NADPH regeneration"/>
    <property type="evidence" value="ECO:0007669"/>
    <property type="project" value="TreeGrafter"/>
</dbReference>
<dbReference type="PANTHER" id="PTHR42840">
    <property type="entry name" value="NAD(P)-BINDING ROSSMANN-FOLD SUPERFAMILY PROTEIN-RELATED"/>
    <property type="match status" value="1"/>
</dbReference>
<accession>A0A328VDU9</accession>
<feature type="domain" description="GFO/IDH/MocA-like oxidoreductase" evidence="4">
    <location>
        <begin position="129"/>
        <end position="248"/>
    </location>
</feature>
<dbReference type="Gene3D" id="3.30.360.10">
    <property type="entry name" value="Dihydrodipicolinate Reductase, domain 2"/>
    <property type="match status" value="1"/>
</dbReference>
<evidence type="ECO:0000256" key="1">
    <source>
        <dbReference type="ARBA" id="ARBA00010928"/>
    </source>
</evidence>
<dbReference type="Gene3D" id="3.40.50.720">
    <property type="entry name" value="NAD(P)-binding Rossmann-like Domain"/>
    <property type="match status" value="1"/>
</dbReference>
<dbReference type="SUPFAM" id="SSF51735">
    <property type="entry name" value="NAD(P)-binding Rossmann-fold domains"/>
    <property type="match status" value="1"/>
</dbReference>
<feature type="domain" description="Gfo/Idh/MocA-like oxidoreductase N-terminal" evidence="3">
    <location>
        <begin position="3"/>
        <end position="120"/>
    </location>
</feature>
<evidence type="ECO:0000259" key="3">
    <source>
        <dbReference type="Pfam" id="PF01408"/>
    </source>
</evidence>
<comment type="caution">
    <text evidence="5">The sequence shown here is derived from an EMBL/GenBank/DDBJ whole genome shotgun (WGS) entry which is preliminary data.</text>
</comment>
<dbReference type="InterPro" id="IPR036291">
    <property type="entry name" value="NAD(P)-bd_dom_sf"/>
</dbReference>
<sequence>MIGFAIFGAGFIGTVHATNIAAHPRAHLRYIYDVNRRAAEQLAQRLRSTVASSPEEIWSAADVDAVVIASSTNTHATLLSQAIQAGKAVYCEKPVDLEIERVKSVVQEARQSPRPIMIGFSRRFDRNHLAVHEAVQQGEIGKVEMVLLTSRAQEPPPLSYIQVSGGQFRDQTIHFFDLACWLTNEAPVEVYAAGAALVDPAIGDVGDVDTSMLILKMPSGALCHIDNSRRTTYGYDERIEVFGSRGMVQSRLKPLREISLYRDHQVISPGPYPSWFERLEPSFATALDAFIRVLEGQQVVYPTLLDGLRAQLIAEAALLSLRQNVPVKITYWQPA</sequence>
<dbReference type="EMBL" id="MCIF01000002">
    <property type="protein sequence ID" value="RAQ95856.1"/>
    <property type="molecule type" value="Genomic_DNA"/>
</dbReference>
<protein>
    <submittedName>
        <fullName evidence="5">Oxidoreductase</fullName>
    </submittedName>
</protein>
<keyword evidence="6" id="KW-1185">Reference proteome</keyword>
<dbReference type="GO" id="GO:0016491">
    <property type="term" value="F:oxidoreductase activity"/>
    <property type="evidence" value="ECO:0007669"/>
    <property type="project" value="UniProtKB-KW"/>
</dbReference>
<name>A0A328VDU9_9CHLR</name>
<evidence type="ECO:0000259" key="4">
    <source>
        <dbReference type="Pfam" id="PF22725"/>
    </source>
</evidence>
<dbReference type="Pfam" id="PF22725">
    <property type="entry name" value="GFO_IDH_MocA_C3"/>
    <property type="match status" value="1"/>
</dbReference>
<dbReference type="Pfam" id="PF01408">
    <property type="entry name" value="GFO_IDH_MocA"/>
    <property type="match status" value="1"/>
</dbReference>
<proteinExistence type="inferred from homology"/>
<gene>
    <name evidence="5" type="ORF">A4R35_09935</name>
</gene>
<dbReference type="GO" id="GO:0005737">
    <property type="term" value="C:cytoplasm"/>
    <property type="evidence" value="ECO:0007669"/>
    <property type="project" value="TreeGrafter"/>
</dbReference>
<dbReference type="AlphaFoldDB" id="A0A328VDU9"/>
<evidence type="ECO:0000256" key="2">
    <source>
        <dbReference type="ARBA" id="ARBA00023002"/>
    </source>
</evidence>
<dbReference type="SUPFAM" id="SSF55347">
    <property type="entry name" value="Glyceraldehyde-3-phosphate dehydrogenase-like, C-terminal domain"/>
    <property type="match status" value="1"/>
</dbReference>
<dbReference type="RefSeq" id="WP_112428952.1">
    <property type="nucleotide sequence ID" value="NZ_MCIF01000002.1"/>
</dbReference>
<dbReference type="OrthoDB" id="9815825at2"/>
<dbReference type="PANTHER" id="PTHR42840:SF3">
    <property type="entry name" value="BINDING ROSSMANN FOLD OXIDOREDUCTASE, PUTATIVE (AFU_ORTHOLOGUE AFUA_2G10240)-RELATED"/>
    <property type="match status" value="1"/>
</dbReference>
<evidence type="ECO:0000313" key="5">
    <source>
        <dbReference type="EMBL" id="RAQ95856.1"/>
    </source>
</evidence>
<evidence type="ECO:0000313" key="6">
    <source>
        <dbReference type="Proteomes" id="UP000248706"/>
    </source>
</evidence>